<organism evidence="2">
    <name type="scientific">uncultured Chloroflexota bacterium</name>
    <dbReference type="NCBI Taxonomy" id="166587"/>
    <lineage>
        <taxon>Bacteria</taxon>
        <taxon>Bacillati</taxon>
        <taxon>Chloroflexota</taxon>
        <taxon>environmental samples</taxon>
    </lineage>
</organism>
<sequence>DKVCRRGQRSRLPVRGRMGEYQPAPDAGRPARQAGGPGLLDFLL</sequence>
<evidence type="ECO:0000256" key="1">
    <source>
        <dbReference type="SAM" id="MobiDB-lite"/>
    </source>
</evidence>
<protein>
    <submittedName>
        <fullName evidence="2">Uncharacterized protein</fullName>
    </submittedName>
</protein>
<feature type="compositionally biased region" description="Basic residues" evidence="1">
    <location>
        <begin position="1"/>
        <end position="14"/>
    </location>
</feature>
<proteinExistence type="predicted"/>
<reference evidence="2" key="1">
    <citation type="submission" date="2020-02" db="EMBL/GenBank/DDBJ databases">
        <authorList>
            <person name="Meier V. D."/>
        </authorList>
    </citation>
    <scope>NUCLEOTIDE SEQUENCE</scope>
    <source>
        <strain evidence="2">AVDCRST_MAG77</strain>
    </source>
</reference>
<dbReference type="EMBL" id="CADCTC010000272">
    <property type="protein sequence ID" value="CAA9296498.1"/>
    <property type="molecule type" value="Genomic_DNA"/>
</dbReference>
<accession>A0A6J4K6D5</accession>
<dbReference type="AlphaFoldDB" id="A0A6J4K6D5"/>
<feature type="region of interest" description="Disordered" evidence="1">
    <location>
        <begin position="1"/>
        <end position="44"/>
    </location>
</feature>
<name>A0A6J4K6D5_9CHLR</name>
<feature type="compositionally biased region" description="Low complexity" evidence="1">
    <location>
        <begin position="22"/>
        <end position="34"/>
    </location>
</feature>
<evidence type="ECO:0000313" key="2">
    <source>
        <dbReference type="EMBL" id="CAA9296498.1"/>
    </source>
</evidence>
<gene>
    <name evidence="2" type="ORF">AVDCRST_MAG77-5618</name>
</gene>
<feature type="non-terminal residue" evidence="2">
    <location>
        <position position="44"/>
    </location>
</feature>
<feature type="non-terminal residue" evidence="2">
    <location>
        <position position="1"/>
    </location>
</feature>